<dbReference type="EnsemblFungi" id="PTTG_29659-t43_1">
    <property type="protein sequence ID" value="PTTG_29659-t43_1-p1"/>
    <property type="gene ID" value="PTTG_29659"/>
</dbReference>
<name>A0A180G2S1_PUCT1</name>
<keyword evidence="1" id="KW-0732">Signal</keyword>
<gene>
    <name evidence="2" type="ORF">PTTG_29659</name>
</gene>
<proteinExistence type="predicted"/>
<evidence type="ECO:0000256" key="1">
    <source>
        <dbReference type="SAM" id="SignalP"/>
    </source>
</evidence>
<protein>
    <recommendedName>
        <fullName evidence="5">Secreted protein</fullName>
    </recommendedName>
</protein>
<accession>A0A180G2S1</accession>
<evidence type="ECO:0008006" key="5">
    <source>
        <dbReference type="Google" id="ProtNLM"/>
    </source>
</evidence>
<evidence type="ECO:0000313" key="4">
    <source>
        <dbReference type="Proteomes" id="UP000005240"/>
    </source>
</evidence>
<reference evidence="2" key="1">
    <citation type="submission" date="2009-11" db="EMBL/GenBank/DDBJ databases">
        <authorList>
            <consortium name="The Broad Institute Genome Sequencing Platform"/>
            <person name="Ward D."/>
            <person name="Feldgarden M."/>
            <person name="Earl A."/>
            <person name="Young S.K."/>
            <person name="Zeng Q."/>
            <person name="Koehrsen M."/>
            <person name="Alvarado L."/>
            <person name="Berlin A."/>
            <person name="Bochicchio J."/>
            <person name="Borenstein D."/>
            <person name="Chapman S.B."/>
            <person name="Chen Z."/>
            <person name="Engels R."/>
            <person name="Freedman E."/>
            <person name="Gellesch M."/>
            <person name="Goldberg J."/>
            <person name="Griggs A."/>
            <person name="Gujja S."/>
            <person name="Heilman E."/>
            <person name="Heiman D."/>
            <person name="Hepburn T."/>
            <person name="Howarth C."/>
            <person name="Jen D."/>
            <person name="Larson L."/>
            <person name="Lewis B."/>
            <person name="Mehta T."/>
            <person name="Park D."/>
            <person name="Pearson M."/>
            <person name="Roberts A."/>
            <person name="Saif S."/>
            <person name="Shea T."/>
            <person name="Shenoy N."/>
            <person name="Sisk P."/>
            <person name="Stolte C."/>
            <person name="Sykes S."/>
            <person name="Thomson T."/>
            <person name="Walk T."/>
            <person name="White J."/>
            <person name="Yandava C."/>
            <person name="Izard J."/>
            <person name="Baranova O.V."/>
            <person name="Blanton J.M."/>
            <person name="Tanner A.C."/>
            <person name="Dewhirst F.E."/>
            <person name="Haas B."/>
            <person name="Nusbaum C."/>
            <person name="Birren B."/>
        </authorList>
    </citation>
    <scope>NUCLEOTIDE SEQUENCE [LARGE SCALE GENOMIC DNA]</scope>
    <source>
        <strain evidence="2">1-1 BBBD Race 1</strain>
    </source>
</reference>
<feature type="signal peptide" evidence="1">
    <location>
        <begin position="1"/>
        <end position="28"/>
    </location>
</feature>
<dbReference type="Proteomes" id="UP000005240">
    <property type="component" value="Unassembled WGS sequence"/>
</dbReference>
<organism evidence="2">
    <name type="scientific">Puccinia triticina (isolate 1-1 / race 1 (BBBD))</name>
    <name type="common">Brown leaf rust fungus</name>
    <dbReference type="NCBI Taxonomy" id="630390"/>
    <lineage>
        <taxon>Eukaryota</taxon>
        <taxon>Fungi</taxon>
        <taxon>Dikarya</taxon>
        <taxon>Basidiomycota</taxon>
        <taxon>Pucciniomycotina</taxon>
        <taxon>Pucciniomycetes</taxon>
        <taxon>Pucciniales</taxon>
        <taxon>Pucciniaceae</taxon>
        <taxon>Puccinia</taxon>
    </lineage>
</organism>
<evidence type="ECO:0000313" key="3">
    <source>
        <dbReference type="EnsemblFungi" id="PTTG_29659-t43_1-p1"/>
    </source>
</evidence>
<dbReference type="VEuPathDB" id="FungiDB:PTTG_29659"/>
<sequence>MRRWLFTIVGLAPIVHTVLYVLTSVVDATCPDDTLAVCFSLYNYLNIGKAVQTIPVQFPRQGGSCLDNRSDNGLDNDKTFWHERCCLISRLLPLNPPFGTQGQFRITKKMVDTSRAIDDRPPRKLHTDRF</sequence>
<keyword evidence="4" id="KW-1185">Reference proteome</keyword>
<reference evidence="3 4" key="3">
    <citation type="journal article" date="2017" name="G3 (Bethesda)">
        <title>Comparative analysis highlights variable genome content of wheat rusts and divergence of the mating loci.</title>
        <authorList>
            <person name="Cuomo C.A."/>
            <person name="Bakkeren G."/>
            <person name="Khalil H.B."/>
            <person name="Panwar V."/>
            <person name="Joly D."/>
            <person name="Linning R."/>
            <person name="Sakthikumar S."/>
            <person name="Song X."/>
            <person name="Adiconis X."/>
            <person name="Fan L."/>
            <person name="Goldberg J.M."/>
            <person name="Levin J.Z."/>
            <person name="Young S."/>
            <person name="Zeng Q."/>
            <person name="Anikster Y."/>
            <person name="Bruce M."/>
            <person name="Wang M."/>
            <person name="Yin C."/>
            <person name="McCallum B."/>
            <person name="Szabo L.J."/>
            <person name="Hulbert S."/>
            <person name="Chen X."/>
            <person name="Fellers J.P."/>
        </authorList>
    </citation>
    <scope>NUCLEOTIDE SEQUENCE</scope>
    <source>
        <strain evidence="4">Isolate 1-1 / race 1 (BBBD)</strain>
        <strain evidence="3">isolate 1-1 / race 1 (BBBD)</strain>
    </source>
</reference>
<evidence type="ECO:0000313" key="2">
    <source>
        <dbReference type="EMBL" id="OAV86934.1"/>
    </source>
</evidence>
<dbReference type="EMBL" id="ADAS02000701">
    <property type="protein sequence ID" value="OAV86934.1"/>
    <property type="molecule type" value="Genomic_DNA"/>
</dbReference>
<dbReference type="AlphaFoldDB" id="A0A180G2S1"/>
<reference evidence="3" key="4">
    <citation type="submission" date="2025-05" db="UniProtKB">
        <authorList>
            <consortium name="EnsemblFungi"/>
        </authorList>
    </citation>
    <scope>IDENTIFICATION</scope>
    <source>
        <strain evidence="3">isolate 1-1 / race 1 (BBBD)</strain>
    </source>
</reference>
<reference evidence="2" key="2">
    <citation type="submission" date="2016-05" db="EMBL/GenBank/DDBJ databases">
        <title>Comparative analysis highlights variable genome content of wheat rusts and divergence of the mating loci.</title>
        <authorList>
            <person name="Cuomo C.A."/>
            <person name="Bakkeren G."/>
            <person name="Szabo L."/>
            <person name="Khalil H."/>
            <person name="Joly D."/>
            <person name="Goldberg J."/>
            <person name="Young S."/>
            <person name="Zeng Q."/>
            <person name="Fellers J."/>
        </authorList>
    </citation>
    <scope>NUCLEOTIDE SEQUENCE [LARGE SCALE GENOMIC DNA]</scope>
    <source>
        <strain evidence="2">1-1 BBBD Race 1</strain>
    </source>
</reference>
<feature type="chain" id="PRO_5008109524" description="Secreted protein" evidence="1">
    <location>
        <begin position="29"/>
        <end position="130"/>
    </location>
</feature>